<evidence type="ECO:0000313" key="2">
    <source>
        <dbReference type="Proteomes" id="UP000216215"/>
    </source>
</evidence>
<dbReference type="Gene3D" id="3.20.20.140">
    <property type="entry name" value="Metal-dependent hydrolases"/>
    <property type="match status" value="1"/>
</dbReference>
<name>A0AB36R1N5_9HYPH</name>
<keyword evidence="2" id="KW-1185">Reference proteome</keyword>
<dbReference type="PANTHER" id="PTHR10443:SF12">
    <property type="entry name" value="DIPEPTIDASE"/>
    <property type="match status" value="1"/>
</dbReference>
<dbReference type="AlphaFoldDB" id="A0AB36R1N5"/>
<dbReference type="GO" id="GO:0006508">
    <property type="term" value="P:proteolysis"/>
    <property type="evidence" value="ECO:0007669"/>
    <property type="project" value="InterPro"/>
</dbReference>
<gene>
    <name evidence="1" type="ORF">CIT25_29675</name>
</gene>
<dbReference type="PANTHER" id="PTHR10443">
    <property type="entry name" value="MICROSOMAL DIPEPTIDASE"/>
    <property type="match status" value="1"/>
</dbReference>
<evidence type="ECO:0008006" key="3">
    <source>
        <dbReference type="Google" id="ProtNLM"/>
    </source>
</evidence>
<organism evidence="1 2">
    <name type="scientific">Mesorhizobium mediterraneum</name>
    <dbReference type="NCBI Taxonomy" id="43617"/>
    <lineage>
        <taxon>Bacteria</taxon>
        <taxon>Pseudomonadati</taxon>
        <taxon>Pseudomonadota</taxon>
        <taxon>Alphaproteobacteria</taxon>
        <taxon>Hyphomicrobiales</taxon>
        <taxon>Phyllobacteriaceae</taxon>
        <taxon>Mesorhizobium</taxon>
    </lineage>
</organism>
<dbReference type="EMBL" id="NPKI01000043">
    <property type="protein sequence ID" value="PAP98659.1"/>
    <property type="molecule type" value="Genomic_DNA"/>
</dbReference>
<proteinExistence type="predicted"/>
<protein>
    <recommendedName>
        <fullName evidence="3">Dipeptidase</fullName>
    </recommendedName>
</protein>
<accession>A0AB36R1N5</accession>
<evidence type="ECO:0000313" key="1">
    <source>
        <dbReference type="EMBL" id="PAP98659.1"/>
    </source>
</evidence>
<reference evidence="2" key="1">
    <citation type="submission" date="2017-08" db="EMBL/GenBank/DDBJ databases">
        <title>Mesorhizobium wenxinae sp. nov., a novel rhizobial species isolated from root nodules of chickpea (Cicer arietinum L.).</title>
        <authorList>
            <person name="Zhang J."/>
        </authorList>
    </citation>
    <scope>NUCLEOTIDE SEQUENCE [LARGE SCALE GENOMIC DNA]</scope>
    <source>
        <strain evidence="2">USDA 3392</strain>
    </source>
</reference>
<dbReference type="PROSITE" id="PS51365">
    <property type="entry name" value="RENAL_DIPEPTIDASE_2"/>
    <property type="match status" value="1"/>
</dbReference>
<dbReference type="GO" id="GO:0070573">
    <property type="term" value="F:metallodipeptidase activity"/>
    <property type="evidence" value="ECO:0007669"/>
    <property type="project" value="InterPro"/>
</dbReference>
<comment type="caution">
    <text evidence="1">The sequence shown here is derived from an EMBL/GenBank/DDBJ whole genome shotgun (WGS) entry which is preliminary data.</text>
</comment>
<sequence length="431" mass="47862">MVSVPSLGTRVVAVGMARAPGVANAWTARRFRHSQNRHHSLDRLDRVAVVLQRQKKLQTPAQRVADLTFSSRHINLLLDRHRRLREWYWHPTCKGLIAMDVTQFNVNELFQKSIVWDAHCGMDPQVPIDVNSLERIRKAGFTFVSTNVGYDVLPWHDTFPVIAGYRKFLSQNTDKYILVSSVADVLAAKREGKLAVSMDIEGVSALDGKIELVETYHRLGVRQISFVYNKDNAGGSGCHGSDTGITQFGREVVREMNRVGMLVDGTHCSPKMSIDMAETSSKPIVISHSNSRVLHDHPRNIWNEQAIACAHTGGVIGVTGIRLFLAKPGDATSNLDLLVRNIDHYCELVGPQHVGIGTDFAEITNALATRFENATDYWPFEHYQGAASLEFVDIEVFPQLTAALSAKGYSNMDISGILGGNFMRVAAANWE</sequence>
<dbReference type="Proteomes" id="UP000216215">
    <property type="component" value="Unassembled WGS sequence"/>
</dbReference>
<dbReference type="SUPFAM" id="SSF51556">
    <property type="entry name" value="Metallo-dependent hydrolases"/>
    <property type="match status" value="1"/>
</dbReference>
<dbReference type="Pfam" id="PF01244">
    <property type="entry name" value="Peptidase_M19"/>
    <property type="match status" value="1"/>
</dbReference>
<dbReference type="InterPro" id="IPR032466">
    <property type="entry name" value="Metal_Hydrolase"/>
</dbReference>
<dbReference type="InterPro" id="IPR008257">
    <property type="entry name" value="Pept_M19"/>
</dbReference>